<feature type="domain" description="XPG N-terminal" evidence="17">
    <location>
        <begin position="1"/>
        <end position="96"/>
    </location>
</feature>
<feature type="domain" description="XPG-I" evidence="16">
    <location>
        <begin position="122"/>
        <end position="193"/>
    </location>
</feature>
<dbReference type="InterPro" id="IPR036279">
    <property type="entry name" value="5-3_exonuclease_C_sf"/>
</dbReference>
<name>A0A670HVW2_PODMU</name>
<evidence type="ECO:0000313" key="19">
    <source>
        <dbReference type="Proteomes" id="UP000472272"/>
    </source>
</evidence>
<comment type="cofactor">
    <cofactor evidence="1">
        <name>Mg(2+)</name>
        <dbReference type="ChEBI" id="CHEBI:18420"/>
    </cofactor>
</comment>
<dbReference type="Gene3D" id="1.10.150.20">
    <property type="entry name" value="5' to 3' exonuclease, C-terminal subdomain"/>
    <property type="match status" value="1"/>
</dbReference>
<dbReference type="GO" id="GO:0042803">
    <property type="term" value="F:protein homodimerization activity"/>
    <property type="evidence" value="ECO:0007669"/>
    <property type="project" value="Ensembl"/>
</dbReference>
<keyword evidence="4" id="KW-0540">Nuclease</keyword>
<dbReference type="OrthoDB" id="2959108at2759"/>
<dbReference type="Pfam" id="PF00752">
    <property type="entry name" value="XPG_N"/>
    <property type="match status" value="1"/>
</dbReference>
<feature type="region of interest" description="Disordered" evidence="15">
    <location>
        <begin position="750"/>
        <end position="786"/>
    </location>
</feature>
<dbReference type="FunFam" id="1.10.150.20:FF:000030">
    <property type="entry name" value="Flap endonuclease GEN-like 1"/>
    <property type="match status" value="1"/>
</dbReference>
<dbReference type="SUPFAM" id="SSF88723">
    <property type="entry name" value="PIN domain-like"/>
    <property type="match status" value="1"/>
</dbReference>
<dbReference type="RefSeq" id="XP_028578123.1">
    <property type="nucleotide sequence ID" value="XM_028722290.1"/>
</dbReference>
<keyword evidence="10" id="KW-0234">DNA repair</keyword>
<dbReference type="InterPro" id="IPR041012">
    <property type="entry name" value="GEN_chromo"/>
</dbReference>
<dbReference type="CTD" id="348654"/>
<evidence type="ECO:0000256" key="6">
    <source>
        <dbReference type="ARBA" id="ARBA00022759"/>
    </source>
</evidence>
<dbReference type="GO" id="GO:0005813">
    <property type="term" value="C:centrosome"/>
    <property type="evidence" value="ECO:0007669"/>
    <property type="project" value="Ensembl"/>
</dbReference>
<dbReference type="GO" id="GO:0090267">
    <property type="term" value="P:positive regulation of mitotic cell cycle spindle assembly checkpoint"/>
    <property type="evidence" value="ECO:0007669"/>
    <property type="project" value="Ensembl"/>
</dbReference>
<dbReference type="GeneID" id="114593691"/>
<comment type="subunit">
    <text evidence="13">Largely monomeric, dimerizes on the Holliday junction and the first nick occurs upon dimerization at the junction.</text>
</comment>
<evidence type="ECO:0000256" key="2">
    <source>
        <dbReference type="ARBA" id="ARBA00004123"/>
    </source>
</evidence>
<evidence type="ECO:0000259" key="17">
    <source>
        <dbReference type="SMART" id="SM00485"/>
    </source>
</evidence>
<dbReference type="InterPro" id="IPR006086">
    <property type="entry name" value="XPG-I_dom"/>
</dbReference>
<feature type="compositionally biased region" description="Basic residues" evidence="15">
    <location>
        <begin position="829"/>
        <end position="838"/>
    </location>
</feature>
<evidence type="ECO:0000256" key="8">
    <source>
        <dbReference type="ARBA" id="ARBA00022801"/>
    </source>
</evidence>
<dbReference type="Pfam" id="PF18704">
    <property type="entry name" value="Chromo_2"/>
    <property type="match status" value="1"/>
</dbReference>
<reference evidence="18" key="2">
    <citation type="submission" date="2025-08" db="UniProtKB">
        <authorList>
            <consortium name="Ensembl"/>
        </authorList>
    </citation>
    <scope>IDENTIFICATION</scope>
</reference>
<keyword evidence="9" id="KW-0460">Magnesium</keyword>
<dbReference type="GeneTree" id="ENSGT00940000159266"/>
<evidence type="ECO:0000256" key="11">
    <source>
        <dbReference type="ARBA" id="ARBA00023242"/>
    </source>
</evidence>
<protein>
    <recommendedName>
        <fullName evidence="14">Flap endonuclease GEN homolog 1</fullName>
    </recommendedName>
</protein>
<reference evidence="18" key="3">
    <citation type="submission" date="2025-09" db="UniProtKB">
        <authorList>
            <consortium name="Ensembl"/>
        </authorList>
    </citation>
    <scope>IDENTIFICATION</scope>
</reference>
<dbReference type="OMA" id="CKSDRYC"/>
<organism evidence="18 19">
    <name type="scientific">Podarcis muralis</name>
    <name type="common">Wall lizard</name>
    <name type="synonym">Lacerta muralis</name>
    <dbReference type="NCBI Taxonomy" id="64176"/>
    <lineage>
        <taxon>Eukaryota</taxon>
        <taxon>Metazoa</taxon>
        <taxon>Chordata</taxon>
        <taxon>Craniata</taxon>
        <taxon>Vertebrata</taxon>
        <taxon>Euteleostomi</taxon>
        <taxon>Lepidosauria</taxon>
        <taxon>Squamata</taxon>
        <taxon>Bifurcata</taxon>
        <taxon>Unidentata</taxon>
        <taxon>Episquamata</taxon>
        <taxon>Laterata</taxon>
        <taxon>Lacertibaenia</taxon>
        <taxon>Lacertidae</taxon>
        <taxon>Podarcis</taxon>
    </lineage>
</organism>
<keyword evidence="5" id="KW-0479">Metal-binding</keyword>
<dbReference type="SUPFAM" id="SSF47807">
    <property type="entry name" value="5' to 3' exonuclease, C-terminal subdomain"/>
    <property type="match status" value="1"/>
</dbReference>
<keyword evidence="8" id="KW-0378">Hydrolase</keyword>
<evidence type="ECO:0000256" key="4">
    <source>
        <dbReference type="ARBA" id="ARBA00022722"/>
    </source>
</evidence>
<evidence type="ECO:0000256" key="9">
    <source>
        <dbReference type="ARBA" id="ARBA00022842"/>
    </source>
</evidence>
<dbReference type="PANTHER" id="PTHR11081">
    <property type="entry name" value="FLAP ENDONUCLEASE FAMILY MEMBER"/>
    <property type="match status" value="1"/>
</dbReference>
<evidence type="ECO:0000256" key="3">
    <source>
        <dbReference type="ARBA" id="ARBA00022553"/>
    </source>
</evidence>
<evidence type="ECO:0000256" key="14">
    <source>
        <dbReference type="ARBA" id="ARBA00070188"/>
    </source>
</evidence>
<evidence type="ECO:0000256" key="15">
    <source>
        <dbReference type="SAM" id="MobiDB-lite"/>
    </source>
</evidence>
<feature type="region of interest" description="Disordered" evidence="15">
    <location>
        <begin position="85"/>
        <end position="106"/>
    </location>
</feature>
<dbReference type="Ensembl" id="ENSPMRT00000003464.1">
    <property type="protein sequence ID" value="ENSPMRP00000003232.1"/>
    <property type="gene ID" value="ENSPMRG00000002288.1"/>
</dbReference>
<comment type="subcellular location">
    <subcellularLocation>
        <location evidence="2">Nucleus</location>
    </subcellularLocation>
</comment>
<dbReference type="Proteomes" id="UP000472272">
    <property type="component" value="Chromosome 3"/>
</dbReference>
<feature type="compositionally biased region" description="Polar residues" evidence="15">
    <location>
        <begin position="754"/>
        <end position="764"/>
    </location>
</feature>
<dbReference type="CDD" id="cd09869">
    <property type="entry name" value="PIN_GEN1"/>
    <property type="match status" value="1"/>
</dbReference>
<evidence type="ECO:0000256" key="7">
    <source>
        <dbReference type="ARBA" id="ARBA00022763"/>
    </source>
</evidence>
<evidence type="ECO:0000256" key="1">
    <source>
        <dbReference type="ARBA" id="ARBA00001946"/>
    </source>
</evidence>
<keyword evidence="11" id="KW-0539">Nucleus</keyword>
<dbReference type="GO" id="GO:0000287">
    <property type="term" value="F:magnesium ion binding"/>
    <property type="evidence" value="ECO:0007669"/>
    <property type="project" value="Ensembl"/>
</dbReference>
<dbReference type="Gene3D" id="3.40.50.1010">
    <property type="entry name" value="5'-nuclease"/>
    <property type="match status" value="1"/>
</dbReference>
<evidence type="ECO:0000256" key="10">
    <source>
        <dbReference type="ARBA" id="ARBA00023204"/>
    </source>
</evidence>
<dbReference type="InterPro" id="IPR029060">
    <property type="entry name" value="PIN-like_dom_sf"/>
</dbReference>
<dbReference type="InterPro" id="IPR006085">
    <property type="entry name" value="XPG_DNA_repair_N"/>
</dbReference>
<sequence>MGVTSLWQILEPVKQHVPLSSLKGKTLAVDLSLWVCEAQTVKKMVGIVRKPHLRNLYFRVSLLTLMGIHLVFVMEGESPELKADTMRKRTEARFGPSSKPRRARTGRSRFKSLLKECLEMLECLGVPWVQAAGEAEAMCAYLNLNGYVDACITNDGDAFLYGAQTVYRNFTMNIKDPHIDCYSILAIEKTLDCNRESLIGLAVLLGCDYLPKGVPGVGKEQALKLIKTVRGESLLQRFAHWKDHFQDDDIPALAVNKVIHCAVCRHPGAYKDHESAGCRLCGSAACCEPHDAEFCCPCDWHSSKQDRQVSAVENGIKKKAKACKGFPFPEVIQEYLISKDKPMKLNGCRRPNLLSFQKFAFEKMDWSKHYACEKLCILLTYYDMNRRKSGHFDAQQLQARRIIKTRTKNGIPCFEIEWQKPDHYATADDQPAEPFLITTEEASLFEAAYPEVVARYHMEKLEICKERNKGKKKKPKERERLAGDSEIADLLSQLNMRSDEEAFPGKDPKPPFTTVSGFQTVPEKGSKIQGLPVTTHFPTAVTQSQNPPSTLLATTLQNTEYNCIPDGSLSSQPENLHASSQIAHLQLSDIDWEGTSFSISPKQVNIACSESESDANSNFPNQHSSLHCKTADIIPPSLNSVRYDPNLPGSEECSVSKIDLHKGQNDLSSQERAILKPSALEASPSLSDMSLLNSLQMVEQINVTSSPEGKAPSPSAQLNDSAQEVESILPGKYLRGLGLPNLLKNYENPARASDNLTSPGTSVSLGAGTRKPTYLGNKSPRLSRKSTEVLDSCRVRGKPLPATHKSSLKKSVCQKIYSSEDSDDENVKGRKKAHRSPKWRRKGRVVQLKDKCRDKRSSHELVAEVVPGENSLKGPAINLPVEELPIAHIHNSLTLSESKLCQASPPLQASEATAWADSPLPLAERLKLRLQSS</sequence>
<evidence type="ECO:0000256" key="13">
    <source>
        <dbReference type="ARBA" id="ARBA00063132"/>
    </source>
</evidence>
<keyword evidence="19" id="KW-1185">Reference proteome</keyword>
<dbReference type="AlphaFoldDB" id="A0A670HVW2"/>
<dbReference type="PRINTS" id="PR00853">
    <property type="entry name" value="XPGRADSUPER"/>
</dbReference>
<evidence type="ECO:0000259" key="16">
    <source>
        <dbReference type="SMART" id="SM00484"/>
    </source>
</evidence>
<keyword evidence="7" id="KW-0227">DNA damage</keyword>
<dbReference type="GO" id="GO:0031297">
    <property type="term" value="P:replication fork processing"/>
    <property type="evidence" value="ECO:0007669"/>
    <property type="project" value="Ensembl"/>
</dbReference>
<dbReference type="GO" id="GO:0008821">
    <property type="term" value="F:crossover junction DNA endonuclease activity"/>
    <property type="evidence" value="ECO:0007669"/>
    <property type="project" value="Ensembl"/>
</dbReference>
<dbReference type="KEGG" id="pmua:114593691"/>
<dbReference type="RefSeq" id="XP_028578121.1">
    <property type="nucleotide sequence ID" value="XM_028722288.1"/>
</dbReference>
<keyword evidence="6" id="KW-0255">Endonuclease</keyword>
<dbReference type="GO" id="GO:0005634">
    <property type="term" value="C:nucleus"/>
    <property type="evidence" value="ECO:0007669"/>
    <property type="project" value="UniProtKB-SubCell"/>
</dbReference>
<proteinExistence type="inferred from homology"/>
<dbReference type="FunFam" id="3.40.50.1010:FF:000024">
    <property type="entry name" value="flap endonuclease GEN homolog 1"/>
    <property type="match status" value="1"/>
</dbReference>
<dbReference type="GO" id="GO:0017108">
    <property type="term" value="F:5'-flap endonuclease activity"/>
    <property type="evidence" value="ECO:0007669"/>
    <property type="project" value="Ensembl"/>
</dbReference>
<evidence type="ECO:0000256" key="5">
    <source>
        <dbReference type="ARBA" id="ARBA00022723"/>
    </source>
</evidence>
<dbReference type="SMART" id="SM00484">
    <property type="entry name" value="XPGI"/>
    <property type="match status" value="1"/>
</dbReference>
<dbReference type="SMART" id="SM00485">
    <property type="entry name" value="XPGN"/>
    <property type="match status" value="1"/>
</dbReference>
<dbReference type="InterPro" id="IPR008918">
    <property type="entry name" value="HhH2"/>
</dbReference>
<feature type="region of interest" description="Disordered" evidence="15">
    <location>
        <begin position="819"/>
        <end position="838"/>
    </location>
</feature>
<dbReference type="GO" id="GO:0000724">
    <property type="term" value="P:double-strand break repair via homologous recombination"/>
    <property type="evidence" value="ECO:0007669"/>
    <property type="project" value="Ensembl"/>
</dbReference>
<dbReference type="GO" id="GO:0000400">
    <property type="term" value="F:four-way junction DNA binding"/>
    <property type="evidence" value="ECO:0007669"/>
    <property type="project" value="Ensembl"/>
</dbReference>
<dbReference type="InterPro" id="IPR006084">
    <property type="entry name" value="XPG/Rad2"/>
</dbReference>
<evidence type="ECO:0000313" key="18">
    <source>
        <dbReference type="Ensembl" id="ENSPMRP00000003232.1"/>
    </source>
</evidence>
<reference evidence="18 19" key="1">
    <citation type="journal article" date="2019" name="Proc. Natl. Acad. Sci. U.S.A.">
        <title>Regulatory changes in pterin and carotenoid genes underlie balanced color polymorphisms in the wall lizard.</title>
        <authorList>
            <person name="Andrade P."/>
            <person name="Pinho C."/>
            <person name="Perez I de Lanuza G."/>
            <person name="Afonso S."/>
            <person name="Brejcha J."/>
            <person name="Rubin C.J."/>
            <person name="Wallerman O."/>
            <person name="Pereira P."/>
            <person name="Sabatino S.J."/>
            <person name="Bellati A."/>
            <person name="Pellitteri-Rosa D."/>
            <person name="Bosakova Z."/>
            <person name="Bunikis I."/>
            <person name="Carretero M.A."/>
            <person name="Feiner N."/>
            <person name="Marsik P."/>
            <person name="Pauperio F."/>
            <person name="Salvi D."/>
            <person name="Soler L."/>
            <person name="While G.M."/>
            <person name="Uller T."/>
            <person name="Font E."/>
            <person name="Andersson L."/>
            <person name="Carneiro M."/>
        </authorList>
    </citation>
    <scope>NUCLEOTIDE SEQUENCE</scope>
</reference>
<dbReference type="SMART" id="SM00279">
    <property type="entry name" value="HhH2"/>
    <property type="match status" value="1"/>
</dbReference>
<dbReference type="Pfam" id="PF00867">
    <property type="entry name" value="XPG_I"/>
    <property type="match status" value="1"/>
</dbReference>
<comment type="similarity">
    <text evidence="12">Belongs to the XPG/RAD2 endonuclease family. GEN subfamily.</text>
</comment>
<keyword evidence="3" id="KW-0597">Phosphoprotein</keyword>
<dbReference type="PANTHER" id="PTHR11081:SF70">
    <property type="entry name" value="FLAP ENDONUCLEASE GEN HOMOLOG 1"/>
    <property type="match status" value="1"/>
</dbReference>
<accession>A0A670HVW2</accession>
<dbReference type="GO" id="GO:0071140">
    <property type="term" value="P:resolution of mitotic recombination intermediates"/>
    <property type="evidence" value="ECO:0007669"/>
    <property type="project" value="Ensembl"/>
</dbReference>
<evidence type="ECO:0000256" key="12">
    <source>
        <dbReference type="ARBA" id="ARBA00038112"/>
    </source>
</evidence>
<gene>
    <name evidence="18" type="primary">GEN1</name>
</gene>
<dbReference type="GO" id="GO:0010824">
    <property type="term" value="P:regulation of centrosome duplication"/>
    <property type="evidence" value="ECO:0007669"/>
    <property type="project" value="Ensembl"/>
</dbReference>